<evidence type="ECO:0000313" key="2">
    <source>
        <dbReference type="EMBL" id="RHY09940.1"/>
    </source>
</evidence>
<dbReference type="GO" id="GO:0003676">
    <property type="term" value="F:nucleic acid binding"/>
    <property type="evidence" value="ECO:0007669"/>
    <property type="project" value="InterPro"/>
</dbReference>
<feature type="region of interest" description="Disordered" evidence="1">
    <location>
        <begin position="1"/>
        <end position="28"/>
    </location>
</feature>
<comment type="caution">
    <text evidence="2">The sequence shown here is derived from an EMBL/GenBank/DDBJ whole genome shotgun (WGS) entry which is preliminary data.</text>
</comment>
<accession>A0A397APZ6</accession>
<dbReference type="VEuPathDB" id="FungiDB:H257_08159"/>
<name>A0A397APZ6_APHAT</name>
<dbReference type="AlphaFoldDB" id="A0A397APZ6"/>
<evidence type="ECO:0000313" key="3">
    <source>
        <dbReference type="Proteomes" id="UP000266239"/>
    </source>
</evidence>
<reference evidence="2 3" key="1">
    <citation type="submission" date="2018-08" db="EMBL/GenBank/DDBJ databases">
        <title>Aphanomyces genome sequencing and annotation.</title>
        <authorList>
            <person name="Minardi D."/>
            <person name="Oidtmann B."/>
            <person name="Van Der Giezen M."/>
            <person name="Studholme D.J."/>
        </authorList>
    </citation>
    <scope>NUCLEOTIDE SEQUENCE [LARGE SCALE GENOMIC DNA]</scope>
    <source>
        <strain evidence="2 3">Yx</strain>
    </source>
</reference>
<evidence type="ECO:0000256" key="1">
    <source>
        <dbReference type="SAM" id="MobiDB-lite"/>
    </source>
</evidence>
<evidence type="ECO:0008006" key="4">
    <source>
        <dbReference type="Google" id="ProtNLM"/>
    </source>
</evidence>
<proteinExistence type="predicted"/>
<dbReference type="EMBL" id="QUTA01006708">
    <property type="protein sequence ID" value="RHY09940.1"/>
    <property type="molecule type" value="Genomic_DNA"/>
</dbReference>
<protein>
    <recommendedName>
        <fullName evidence="4">RRM domain-containing protein</fullName>
    </recommendedName>
</protein>
<dbReference type="InterPro" id="IPR035979">
    <property type="entry name" value="RBD_domain_sf"/>
</dbReference>
<dbReference type="SUPFAM" id="SSF54928">
    <property type="entry name" value="RNA-binding domain, RBD"/>
    <property type="match status" value="1"/>
</dbReference>
<dbReference type="Proteomes" id="UP000266239">
    <property type="component" value="Unassembled WGS sequence"/>
</dbReference>
<organism evidence="2 3">
    <name type="scientific">Aphanomyces astaci</name>
    <name type="common">Crayfish plague agent</name>
    <dbReference type="NCBI Taxonomy" id="112090"/>
    <lineage>
        <taxon>Eukaryota</taxon>
        <taxon>Sar</taxon>
        <taxon>Stramenopiles</taxon>
        <taxon>Oomycota</taxon>
        <taxon>Saprolegniomycetes</taxon>
        <taxon>Saprolegniales</taxon>
        <taxon>Verrucalvaceae</taxon>
        <taxon>Aphanomyces</taxon>
    </lineage>
</organism>
<feature type="region of interest" description="Disordered" evidence="1">
    <location>
        <begin position="75"/>
        <end position="94"/>
    </location>
</feature>
<gene>
    <name evidence="2" type="ORF">DYB25_013059</name>
</gene>
<sequence length="222" mass="24008">MSDDEAARATRSRSRGKSPPVAGADNTGNSLYAASLPLRVEFEEMFSKYGPLVSCDLIEDPITHESSKEVLGKRIRVEKSKRSKPHAKSPGHCTRPSLYTYVPTLLMVLHGVQIWALRVPVPRLGRRTDRGTETTVPAIGHGTVGRRLGIGRVTVETGRLGIGRVTDGSVRVTVMETAATTVHGTDPVTAVIEDAILVPRITTLTLIQAYLCPIYEIVPASS</sequence>